<gene>
    <name evidence="8" type="ORF">L798_06262</name>
</gene>
<evidence type="ECO:0000256" key="3">
    <source>
        <dbReference type="ARBA" id="ARBA00022737"/>
    </source>
</evidence>
<dbReference type="PANTHER" id="PTHR23301:SF106">
    <property type="entry name" value="CHITIN-BINDING TYPE-2 DOMAIN-CONTAINING PROTEIN-RELATED"/>
    <property type="match status" value="1"/>
</dbReference>
<keyword evidence="4" id="KW-1015">Disulfide bond</keyword>
<keyword evidence="5" id="KW-0325">Glycoprotein</keyword>
<reference evidence="8 9" key="1">
    <citation type="journal article" date="2014" name="Nat. Commun.">
        <title>Molecular traces of alternative social organization in a termite genome.</title>
        <authorList>
            <person name="Terrapon N."/>
            <person name="Li C."/>
            <person name="Robertson H.M."/>
            <person name="Ji L."/>
            <person name="Meng X."/>
            <person name="Booth W."/>
            <person name="Chen Z."/>
            <person name="Childers C.P."/>
            <person name="Glastad K.M."/>
            <person name="Gokhale K."/>
            <person name="Gowin J."/>
            <person name="Gronenberg W."/>
            <person name="Hermansen R.A."/>
            <person name="Hu H."/>
            <person name="Hunt B.G."/>
            <person name="Huylmans A.K."/>
            <person name="Khalil S.M."/>
            <person name="Mitchell R.D."/>
            <person name="Munoz-Torres M.C."/>
            <person name="Mustard J.A."/>
            <person name="Pan H."/>
            <person name="Reese J.T."/>
            <person name="Scharf M.E."/>
            <person name="Sun F."/>
            <person name="Vogel H."/>
            <person name="Xiao J."/>
            <person name="Yang W."/>
            <person name="Yang Z."/>
            <person name="Yang Z."/>
            <person name="Zhou J."/>
            <person name="Zhu J."/>
            <person name="Brent C.S."/>
            <person name="Elsik C.G."/>
            <person name="Goodisman M.A."/>
            <person name="Liberles D.A."/>
            <person name="Roe R.M."/>
            <person name="Vargo E.L."/>
            <person name="Vilcinskas A."/>
            <person name="Wang J."/>
            <person name="Bornberg-Bauer E."/>
            <person name="Korb J."/>
            <person name="Zhang G."/>
            <person name="Liebig J."/>
        </authorList>
    </citation>
    <scope>NUCLEOTIDE SEQUENCE [LARGE SCALE GENOMIC DNA]</scope>
    <source>
        <tissue evidence="8">Whole organism</tissue>
    </source>
</reference>
<dbReference type="OMA" id="QHSNGWV"/>
<dbReference type="AlphaFoldDB" id="A0A067R9D7"/>
<dbReference type="PANTHER" id="PTHR23301">
    <property type="entry name" value="CHITIN BINDING PERITROPHIN-A"/>
    <property type="match status" value="1"/>
</dbReference>
<evidence type="ECO:0000256" key="5">
    <source>
        <dbReference type="ARBA" id="ARBA00023180"/>
    </source>
</evidence>
<feature type="signal peptide" evidence="6">
    <location>
        <begin position="1"/>
        <end position="22"/>
    </location>
</feature>
<keyword evidence="1" id="KW-0147">Chitin-binding</keyword>
<evidence type="ECO:0000256" key="1">
    <source>
        <dbReference type="ARBA" id="ARBA00022669"/>
    </source>
</evidence>
<dbReference type="PROSITE" id="PS51257">
    <property type="entry name" value="PROKAR_LIPOPROTEIN"/>
    <property type="match status" value="1"/>
</dbReference>
<evidence type="ECO:0000256" key="2">
    <source>
        <dbReference type="ARBA" id="ARBA00022729"/>
    </source>
</evidence>
<evidence type="ECO:0000313" key="9">
    <source>
        <dbReference type="Proteomes" id="UP000027135"/>
    </source>
</evidence>
<dbReference type="InterPro" id="IPR036508">
    <property type="entry name" value="Chitin-bd_dom_sf"/>
</dbReference>
<keyword evidence="9" id="KW-1185">Reference proteome</keyword>
<dbReference type="SUPFAM" id="SSF57625">
    <property type="entry name" value="Invertebrate chitin-binding proteins"/>
    <property type="match status" value="4"/>
</dbReference>
<dbReference type="Pfam" id="PF01607">
    <property type="entry name" value="CBM_14"/>
    <property type="match status" value="2"/>
</dbReference>
<dbReference type="GO" id="GO:0008061">
    <property type="term" value="F:chitin binding"/>
    <property type="evidence" value="ECO:0007669"/>
    <property type="project" value="UniProtKB-KW"/>
</dbReference>
<name>A0A067R9D7_ZOONE</name>
<dbReference type="GO" id="GO:0005576">
    <property type="term" value="C:extracellular region"/>
    <property type="evidence" value="ECO:0007669"/>
    <property type="project" value="InterPro"/>
</dbReference>
<evidence type="ECO:0000313" key="8">
    <source>
        <dbReference type="EMBL" id="KDR19207.1"/>
    </source>
</evidence>
<protein>
    <recommendedName>
        <fullName evidence="7">Chitin-binding type-2 domain-containing protein</fullName>
    </recommendedName>
</protein>
<keyword evidence="2 6" id="KW-0732">Signal</keyword>
<evidence type="ECO:0000256" key="6">
    <source>
        <dbReference type="SAM" id="SignalP"/>
    </source>
</evidence>
<dbReference type="PROSITE" id="PS50940">
    <property type="entry name" value="CHIT_BIND_II"/>
    <property type="match status" value="1"/>
</dbReference>
<keyword evidence="3" id="KW-0677">Repeat</keyword>
<evidence type="ECO:0000256" key="4">
    <source>
        <dbReference type="ARBA" id="ARBA00023157"/>
    </source>
</evidence>
<dbReference type="InParanoid" id="A0A067R9D7"/>
<organism evidence="8 9">
    <name type="scientific">Zootermopsis nevadensis</name>
    <name type="common">Dampwood termite</name>
    <dbReference type="NCBI Taxonomy" id="136037"/>
    <lineage>
        <taxon>Eukaryota</taxon>
        <taxon>Metazoa</taxon>
        <taxon>Ecdysozoa</taxon>
        <taxon>Arthropoda</taxon>
        <taxon>Hexapoda</taxon>
        <taxon>Insecta</taxon>
        <taxon>Pterygota</taxon>
        <taxon>Neoptera</taxon>
        <taxon>Polyneoptera</taxon>
        <taxon>Dictyoptera</taxon>
        <taxon>Blattodea</taxon>
        <taxon>Blattoidea</taxon>
        <taxon>Termitoidae</taxon>
        <taxon>Termopsidae</taxon>
        <taxon>Zootermopsis</taxon>
    </lineage>
</organism>
<feature type="chain" id="PRO_5001644913" description="Chitin-binding type-2 domain-containing protein" evidence="6">
    <location>
        <begin position="23"/>
        <end position="272"/>
    </location>
</feature>
<accession>A0A067R9D7</accession>
<dbReference type="InterPro" id="IPR051940">
    <property type="entry name" value="Chitin_bind-dev_reg"/>
</dbReference>
<dbReference type="STRING" id="136037.A0A067R9D7"/>
<dbReference type="EMBL" id="KK852657">
    <property type="protein sequence ID" value="KDR19207.1"/>
    <property type="molecule type" value="Genomic_DNA"/>
</dbReference>
<dbReference type="SMART" id="SM00494">
    <property type="entry name" value="ChtBD2"/>
    <property type="match status" value="4"/>
</dbReference>
<evidence type="ECO:0000259" key="7">
    <source>
        <dbReference type="PROSITE" id="PS50940"/>
    </source>
</evidence>
<proteinExistence type="predicted"/>
<dbReference type="Proteomes" id="UP000027135">
    <property type="component" value="Unassembled WGS sequence"/>
</dbReference>
<feature type="domain" description="Chitin-binding type-2" evidence="7">
    <location>
        <begin position="27"/>
        <end position="73"/>
    </location>
</feature>
<sequence>MDRLWMTIFGVLAASLVSGCLATVPYSFQCPGVGTFPDPTDCHNFYNCDSSLVPNLGTCMDGTGTYDSNSQVCRVTSCSGPPEQLSTSAPAFTCTTVGVFADPTNCHNYYTCGETLQPIPGSCMKGNGTFDPVNEVCTTEPCPDAVAFVCSSSGFFADPKDCHGFYVCDEDLDFTQGTCTAIARFDPQLICVVGSCSQSLNTTTTTTTTTAAAPVTPSNIAFKCTAEGYFADPKDCHSYYACDSSLKAVRGTCMGGGGHFDPESEGCLVGSC</sequence>
<dbReference type="Gene3D" id="2.170.140.10">
    <property type="entry name" value="Chitin binding domain"/>
    <property type="match status" value="4"/>
</dbReference>
<dbReference type="InterPro" id="IPR002557">
    <property type="entry name" value="Chitin-bd_dom"/>
</dbReference>